<proteinExistence type="inferred from homology"/>
<evidence type="ECO:0000313" key="5">
    <source>
        <dbReference type="EMBL" id="KAA8498984.1"/>
    </source>
</evidence>
<evidence type="ECO:0000256" key="3">
    <source>
        <dbReference type="RuleBase" id="RU000384"/>
    </source>
</evidence>
<dbReference type="AlphaFoldDB" id="A0A5J4Z7K8"/>
<protein>
    <submittedName>
        <fullName evidence="5">Protein fluG</fullName>
    </submittedName>
</protein>
<evidence type="ECO:0000256" key="2">
    <source>
        <dbReference type="PROSITE-ProRule" id="PRU01331"/>
    </source>
</evidence>
<keyword evidence="6" id="KW-1185">Reference proteome</keyword>
<dbReference type="SMART" id="SM01230">
    <property type="entry name" value="Gln-synt_C"/>
    <property type="match status" value="1"/>
</dbReference>
<comment type="similarity">
    <text evidence="2 3">Belongs to the glutamine synthetase family.</text>
</comment>
<dbReference type="OMA" id="WAWAPVD"/>
<evidence type="ECO:0000256" key="1">
    <source>
        <dbReference type="ARBA" id="ARBA00022598"/>
    </source>
</evidence>
<dbReference type="EMBL" id="VRMN01000001">
    <property type="protein sequence ID" value="KAA8498984.1"/>
    <property type="molecule type" value="Genomic_DNA"/>
</dbReference>
<dbReference type="Pfam" id="PF00120">
    <property type="entry name" value="Gln-synt_C"/>
    <property type="match status" value="2"/>
</dbReference>
<dbReference type="Proteomes" id="UP000324585">
    <property type="component" value="Unassembled WGS sequence"/>
</dbReference>
<accession>A0A5J4Z7K8</accession>
<dbReference type="InterPro" id="IPR014746">
    <property type="entry name" value="Gln_synth/guanido_kin_cat_dom"/>
</dbReference>
<name>A0A5J4Z7K8_PORPP</name>
<dbReference type="GO" id="GO:0004356">
    <property type="term" value="F:glutamine synthetase activity"/>
    <property type="evidence" value="ECO:0007669"/>
    <property type="project" value="InterPro"/>
</dbReference>
<dbReference type="PROSITE" id="PS51987">
    <property type="entry name" value="GS_CATALYTIC"/>
    <property type="match status" value="1"/>
</dbReference>
<gene>
    <name evidence="5" type="ORF">FVE85_6569</name>
</gene>
<keyword evidence="1" id="KW-0436">Ligase</keyword>
<sequence length="471" mass="52622">MQRFTIYEDVFIRVCWTDYSGLQRARVVSARQLLQSMPARATIMNNGIRLYEQKDYDAVDGLSSVGKYGIGITEACLVLMPTADCFPKNCALGSTREVRIFPDWKKLKAFELNVPLPFLGQSKEQSFCYVPSFLRQNDGSDWPFCPRTILHKTLNKFREQTGGLEVMIGMEYEFVLVDAQTKAPIAGDQTYSSLLKYDRIAPFLERLERVLHSVGVHTEQIHGESAPGQFELPVRFKAASDTADDVGLVRQIIHVLAQLYGMEASFCPKLKSSAPGSGFHCHFTGIFHRLPEIMLITSASPLSFQRVQPGTWTGAYMVWGYENRECPLRVLRLGQNFELKVMDSSANTHLAFAAIVAAGLQGILNREVLPEATDGDPHQIYISQVKAQKASKGASGEPSEPPPVLVKRLPQTLDELLAGAGGFPCLSQAFGQEVVDTIVATRTMENQMARESVMKHSSDWESLFDAYRFRY</sequence>
<dbReference type="SUPFAM" id="SSF55931">
    <property type="entry name" value="Glutamine synthetase/guanido kinase"/>
    <property type="match status" value="1"/>
</dbReference>
<evidence type="ECO:0000313" key="6">
    <source>
        <dbReference type="Proteomes" id="UP000324585"/>
    </source>
</evidence>
<dbReference type="OrthoDB" id="77835at2759"/>
<feature type="domain" description="GS catalytic" evidence="4">
    <location>
        <begin position="146"/>
        <end position="471"/>
    </location>
</feature>
<dbReference type="Gene3D" id="3.30.590.10">
    <property type="entry name" value="Glutamine synthetase/guanido kinase, catalytic domain"/>
    <property type="match status" value="2"/>
</dbReference>
<reference evidence="6" key="1">
    <citation type="journal article" date="2019" name="Nat. Commun.">
        <title>Expansion of phycobilisome linker gene families in mesophilic red algae.</title>
        <authorList>
            <person name="Lee J."/>
            <person name="Kim D."/>
            <person name="Bhattacharya D."/>
            <person name="Yoon H.S."/>
        </authorList>
    </citation>
    <scope>NUCLEOTIDE SEQUENCE [LARGE SCALE GENOMIC DNA]</scope>
    <source>
        <strain evidence="6">CCMP 1328</strain>
    </source>
</reference>
<organism evidence="5 6">
    <name type="scientific">Porphyridium purpureum</name>
    <name type="common">Red alga</name>
    <name type="synonym">Porphyridium cruentum</name>
    <dbReference type="NCBI Taxonomy" id="35688"/>
    <lineage>
        <taxon>Eukaryota</taxon>
        <taxon>Rhodophyta</taxon>
        <taxon>Bangiophyceae</taxon>
        <taxon>Porphyridiales</taxon>
        <taxon>Porphyridiaceae</taxon>
        <taxon>Porphyridium</taxon>
    </lineage>
</organism>
<dbReference type="InterPro" id="IPR008146">
    <property type="entry name" value="Gln_synth_cat_dom"/>
</dbReference>
<comment type="caution">
    <text evidence="5">The sequence shown here is derived from an EMBL/GenBank/DDBJ whole genome shotgun (WGS) entry which is preliminary data.</text>
</comment>
<dbReference type="PANTHER" id="PTHR43785">
    <property type="entry name" value="GAMMA-GLUTAMYLPUTRESCINE SYNTHETASE"/>
    <property type="match status" value="1"/>
</dbReference>
<evidence type="ECO:0000259" key="4">
    <source>
        <dbReference type="PROSITE" id="PS51987"/>
    </source>
</evidence>
<dbReference type="PANTHER" id="PTHR43785:SF2">
    <property type="entry name" value="TYPE-1 GLUTAMINE SYNTHETASE 1"/>
    <property type="match status" value="1"/>
</dbReference>